<dbReference type="Gene3D" id="3.40.50.2000">
    <property type="entry name" value="Glycogen Phosphorylase B"/>
    <property type="match status" value="1"/>
</dbReference>
<evidence type="ECO:0000256" key="2">
    <source>
        <dbReference type="ARBA" id="ARBA00005386"/>
    </source>
</evidence>
<comment type="similarity">
    <text evidence="2">Belongs to the glycosyltransferase 41 family. O-GlcNAc transferase subfamily.</text>
</comment>
<evidence type="ECO:0000256" key="6">
    <source>
        <dbReference type="ARBA" id="ARBA00022737"/>
    </source>
</evidence>
<evidence type="ECO:0000256" key="9">
    <source>
        <dbReference type="SAM" id="MobiDB-lite"/>
    </source>
</evidence>
<dbReference type="InterPro" id="IPR019734">
    <property type="entry name" value="TPR_rpt"/>
</dbReference>
<keyword evidence="6" id="KW-0677">Repeat</keyword>
<dbReference type="EMBL" id="JBHSLC010000062">
    <property type="protein sequence ID" value="MFC5357974.1"/>
    <property type="molecule type" value="Genomic_DNA"/>
</dbReference>
<proteinExistence type="inferred from homology"/>
<dbReference type="InterPro" id="IPR051939">
    <property type="entry name" value="Glycosyltr_41/O-GlcNAc_trsf"/>
</dbReference>
<keyword evidence="4" id="KW-0328">Glycosyltransferase</keyword>
<keyword evidence="5" id="KW-0808">Transferase</keyword>
<dbReference type="Pfam" id="PF13432">
    <property type="entry name" value="TPR_16"/>
    <property type="match status" value="2"/>
</dbReference>
<name>A0ABW0GAC7_9PROT</name>
<comment type="pathway">
    <text evidence="1">Protein modification; protein glycosylation.</text>
</comment>
<evidence type="ECO:0000313" key="11">
    <source>
        <dbReference type="EMBL" id="MFC5357974.1"/>
    </source>
</evidence>
<dbReference type="InterPro" id="IPR029489">
    <property type="entry name" value="OGT/SEC/SPY_C"/>
</dbReference>
<evidence type="ECO:0000259" key="10">
    <source>
        <dbReference type="Pfam" id="PF13844"/>
    </source>
</evidence>
<dbReference type="Pfam" id="PF13844">
    <property type="entry name" value="Glyco_transf_41"/>
    <property type="match status" value="2"/>
</dbReference>
<evidence type="ECO:0000256" key="3">
    <source>
        <dbReference type="ARBA" id="ARBA00011970"/>
    </source>
</evidence>
<dbReference type="PANTHER" id="PTHR44835">
    <property type="entry name" value="UDP-N-ACETYLGLUCOSAMINE--PEPTIDE N-ACETYLGLUCOSAMINYLTRANSFERASE SPINDLY-RELATED"/>
    <property type="match status" value="1"/>
</dbReference>
<keyword evidence="12" id="KW-1185">Reference proteome</keyword>
<dbReference type="Proteomes" id="UP001596166">
    <property type="component" value="Unassembled WGS sequence"/>
</dbReference>
<evidence type="ECO:0000256" key="1">
    <source>
        <dbReference type="ARBA" id="ARBA00004922"/>
    </source>
</evidence>
<feature type="repeat" description="TPR" evidence="8">
    <location>
        <begin position="146"/>
        <end position="179"/>
    </location>
</feature>
<dbReference type="Gene3D" id="1.25.40.10">
    <property type="entry name" value="Tetratricopeptide repeat domain"/>
    <property type="match status" value="1"/>
</dbReference>
<feature type="repeat" description="TPR" evidence="8">
    <location>
        <begin position="112"/>
        <end position="145"/>
    </location>
</feature>
<evidence type="ECO:0000256" key="8">
    <source>
        <dbReference type="PROSITE-ProRule" id="PRU00339"/>
    </source>
</evidence>
<dbReference type="Pfam" id="PF14559">
    <property type="entry name" value="TPR_19"/>
    <property type="match status" value="1"/>
</dbReference>
<keyword evidence="7 8" id="KW-0802">TPR repeat</keyword>
<organism evidence="11 12">
    <name type="scientific">Azospirillum himalayense</name>
    <dbReference type="NCBI Taxonomy" id="654847"/>
    <lineage>
        <taxon>Bacteria</taxon>
        <taxon>Pseudomonadati</taxon>
        <taxon>Pseudomonadota</taxon>
        <taxon>Alphaproteobacteria</taxon>
        <taxon>Rhodospirillales</taxon>
        <taxon>Azospirillaceae</taxon>
        <taxon>Azospirillum</taxon>
    </lineage>
</organism>
<dbReference type="SUPFAM" id="SSF48452">
    <property type="entry name" value="TPR-like"/>
    <property type="match status" value="1"/>
</dbReference>
<feature type="repeat" description="TPR" evidence="8">
    <location>
        <begin position="44"/>
        <end position="77"/>
    </location>
</feature>
<gene>
    <name evidence="11" type="ORF">ACFPMG_23550</name>
</gene>
<feature type="domain" description="O-GlcNAc transferase C-terminal" evidence="10">
    <location>
        <begin position="235"/>
        <end position="414"/>
    </location>
</feature>
<dbReference type="SUPFAM" id="SSF53756">
    <property type="entry name" value="UDP-Glycosyltransferase/glycogen phosphorylase"/>
    <property type="match status" value="1"/>
</dbReference>
<comment type="caution">
    <text evidence="11">The sequence shown here is derived from an EMBL/GenBank/DDBJ whole genome shotgun (WGS) entry which is preliminary data.</text>
</comment>
<dbReference type="RefSeq" id="WP_376997653.1">
    <property type="nucleotide sequence ID" value="NZ_JBHSLC010000062.1"/>
</dbReference>
<sequence>MTGDPAGTAAVRSFAAALDHHRAGRFDAAEAGYRAILRDDPGHPHANNNLAILLRAAGRWDEAVVCYRRAVAALPDDAPIRSNLSCALADLDRPADALEAVRVALSLSPDYADAWFNAGNLLKTAREPGRAITAYRRAVRLKPGMGGAHSNMGDAYRDLGESSRAVDCYRAAMQAQPDLPQPVVNLGETLKEQGRITEAIAVFQGGMERHPDLALLHSNLLLALHYTPWVPPEVIARAHAHWNERHARPLMPQDQRFTNDRTPGRRLRVGYVSPDFRAHACAHFIEPLLREHDRGAIEVFCYAASDHHDAVTDRMQCLADGWRSLDGLDDAAATALVGRDRIDILVDLAGHTARSRPLLFARKPAPVQVAWLGYPDTTGMTAIDFRLTDAVADPPGLTDAWHAERLVRLPKGFLAYQPLRVAAAREEPPALANGFVTFGSFNNAAKVTPEVVRVWSAILTRVPSARLTLKSRAFNDPPTRARYLQRFAGHGVDPGRVDLLPPMDGVDAHLRAYGRIDIGLDPFPYNGTTTTCEALWMGVPVITLAGGHHVARAGASLLSQCGLAEFIATDEDGYVEAAVALAGDTERLVALRGGMRERMEGSALNDHRGFAAAVEAAYRDMWRSWLARGSRSGPSGVTREPATPLSASSDSGGPF</sequence>
<feature type="compositionally biased region" description="Polar residues" evidence="9">
    <location>
        <begin position="645"/>
        <end position="655"/>
    </location>
</feature>
<evidence type="ECO:0000313" key="12">
    <source>
        <dbReference type="Proteomes" id="UP001596166"/>
    </source>
</evidence>
<dbReference type="PROSITE" id="PS50005">
    <property type="entry name" value="TPR"/>
    <property type="match status" value="3"/>
</dbReference>
<accession>A0ABW0GAC7</accession>
<dbReference type="EC" id="2.4.1.255" evidence="3"/>
<reference evidence="12" key="1">
    <citation type="journal article" date="2019" name="Int. J. Syst. Evol. Microbiol.">
        <title>The Global Catalogue of Microorganisms (GCM) 10K type strain sequencing project: providing services to taxonomists for standard genome sequencing and annotation.</title>
        <authorList>
            <consortium name="The Broad Institute Genomics Platform"/>
            <consortium name="The Broad Institute Genome Sequencing Center for Infectious Disease"/>
            <person name="Wu L."/>
            <person name="Ma J."/>
        </authorList>
    </citation>
    <scope>NUCLEOTIDE SEQUENCE [LARGE SCALE GENOMIC DNA]</scope>
    <source>
        <strain evidence="12">CCUG 58760</strain>
    </source>
</reference>
<dbReference type="PANTHER" id="PTHR44835:SF1">
    <property type="entry name" value="PROTEIN O-GLCNAC TRANSFERASE"/>
    <property type="match status" value="1"/>
</dbReference>
<dbReference type="InterPro" id="IPR011990">
    <property type="entry name" value="TPR-like_helical_dom_sf"/>
</dbReference>
<dbReference type="SMART" id="SM00028">
    <property type="entry name" value="TPR"/>
    <property type="match status" value="5"/>
</dbReference>
<feature type="region of interest" description="Disordered" evidence="9">
    <location>
        <begin position="629"/>
        <end position="655"/>
    </location>
</feature>
<feature type="domain" description="O-GlcNAc transferase C-terminal" evidence="10">
    <location>
        <begin position="430"/>
        <end position="612"/>
    </location>
</feature>
<dbReference type="Gene3D" id="3.40.50.11380">
    <property type="match status" value="1"/>
</dbReference>
<evidence type="ECO:0000256" key="7">
    <source>
        <dbReference type="ARBA" id="ARBA00022803"/>
    </source>
</evidence>
<evidence type="ECO:0000256" key="4">
    <source>
        <dbReference type="ARBA" id="ARBA00022676"/>
    </source>
</evidence>
<evidence type="ECO:0000256" key="5">
    <source>
        <dbReference type="ARBA" id="ARBA00022679"/>
    </source>
</evidence>
<protein>
    <recommendedName>
        <fullName evidence="3">protein O-GlcNAc transferase</fullName>
        <ecNumber evidence="3">2.4.1.255</ecNumber>
    </recommendedName>
</protein>